<dbReference type="PANTHER" id="PTHR13847:SF287">
    <property type="entry name" value="FAD-DEPENDENT OXIDOREDUCTASE DOMAIN-CONTAINING PROTEIN 1"/>
    <property type="match status" value="1"/>
</dbReference>
<sequence>MKAEVVVIGAGVIGVLTTAALLEKGISNIVVVEKNYPGSGGSFRCATGIRASFTSREHVEVMKRAIELWPILSSKYGIKYSRDGYLWVLTREQDVEFFKKVVEFQNSRGVPTRVIGPSEVQELVPTMRTEKIIAAVHDPLAGKADCFEAVLNPLRDLRKQGVSILSRTQANKLIVEDNTVKGVHTDKGVINADQVLVAAGGESRKLLKTIGIDLPIRDLPKHVMVTETFKPFIKPLIIDWSTSSYILQLLHGNFYIGADIPEQYDVEASNKIEFLRKAARVWTDYFPWLKEVYILRYWTGFYDMTPDHHPIIGPIKEVEGLYVAAGFSGHGFMMAPAVAEALAEYITGGKPVVKEFENLNYERFVRGDVIKEIAVFG</sequence>
<comment type="caution">
    <text evidence="3">The sequence shown here is derived from an EMBL/GenBank/DDBJ whole genome shotgun (WGS) entry which is preliminary data.</text>
</comment>
<dbReference type="EMBL" id="DSJT01000003">
    <property type="protein sequence ID" value="HEF86844.1"/>
    <property type="molecule type" value="Genomic_DNA"/>
</dbReference>
<organism evidence="3">
    <name type="scientific">Thermosphaera aggregans</name>
    <dbReference type="NCBI Taxonomy" id="54254"/>
    <lineage>
        <taxon>Archaea</taxon>
        <taxon>Thermoproteota</taxon>
        <taxon>Thermoprotei</taxon>
        <taxon>Desulfurococcales</taxon>
        <taxon>Desulfurococcaceae</taxon>
        <taxon>Thermosphaera</taxon>
    </lineage>
</organism>
<dbReference type="SUPFAM" id="SSF54373">
    <property type="entry name" value="FAD-linked reductases, C-terminal domain"/>
    <property type="match status" value="1"/>
</dbReference>
<dbReference type="Gene3D" id="3.30.9.10">
    <property type="entry name" value="D-Amino Acid Oxidase, subunit A, domain 2"/>
    <property type="match status" value="1"/>
</dbReference>
<gene>
    <name evidence="3" type="ORF">ENP55_00750</name>
</gene>
<dbReference type="AlphaFoldDB" id="A0A7C2FWT6"/>
<evidence type="ECO:0000259" key="2">
    <source>
        <dbReference type="Pfam" id="PF01266"/>
    </source>
</evidence>
<dbReference type="Gene3D" id="3.50.50.60">
    <property type="entry name" value="FAD/NAD(P)-binding domain"/>
    <property type="match status" value="1"/>
</dbReference>
<feature type="domain" description="FAD dependent oxidoreductase" evidence="2">
    <location>
        <begin position="5"/>
        <end position="344"/>
    </location>
</feature>
<evidence type="ECO:0000256" key="1">
    <source>
        <dbReference type="ARBA" id="ARBA00023002"/>
    </source>
</evidence>
<protein>
    <submittedName>
        <fullName evidence="3">FAD-binding oxidoreductase</fullName>
    </submittedName>
</protein>
<accession>A0A7C2FWT6</accession>
<dbReference type="PANTHER" id="PTHR13847">
    <property type="entry name" value="SARCOSINE DEHYDROGENASE-RELATED"/>
    <property type="match status" value="1"/>
</dbReference>
<proteinExistence type="predicted"/>
<evidence type="ECO:0000313" key="3">
    <source>
        <dbReference type="EMBL" id="HEF86844.1"/>
    </source>
</evidence>
<name>A0A7C2FWT6_9CREN</name>
<dbReference type="SUPFAM" id="SSF51905">
    <property type="entry name" value="FAD/NAD(P)-binding domain"/>
    <property type="match status" value="1"/>
</dbReference>
<reference evidence="3" key="1">
    <citation type="journal article" date="2020" name="mSystems">
        <title>Genome- and Community-Level Interaction Insights into Carbon Utilization and Element Cycling Functions of Hydrothermarchaeota in Hydrothermal Sediment.</title>
        <authorList>
            <person name="Zhou Z."/>
            <person name="Liu Y."/>
            <person name="Xu W."/>
            <person name="Pan J."/>
            <person name="Luo Z.H."/>
            <person name="Li M."/>
        </authorList>
    </citation>
    <scope>NUCLEOTIDE SEQUENCE [LARGE SCALE GENOMIC DNA]</scope>
    <source>
        <strain evidence="3">SpSt-23</strain>
    </source>
</reference>
<dbReference type="InterPro" id="IPR036188">
    <property type="entry name" value="FAD/NAD-bd_sf"/>
</dbReference>
<dbReference type="GO" id="GO:0016491">
    <property type="term" value="F:oxidoreductase activity"/>
    <property type="evidence" value="ECO:0007669"/>
    <property type="project" value="UniProtKB-KW"/>
</dbReference>
<dbReference type="GO" id="GO:0005737">
    <property type="term" value="C:cytoplasm"/>
    <property type="evidence" value="ECO:0007669"/>
    <property type="project" value="TreeGrafter"/>
</dbReference>
<dbReference type="InterPro" id="IPR006076">
    <property type="entry name" value="FAD-dep_OxRdtase"/>
</dbReference>
<keyword evidence="1" id="KW-0560">Oxidoreductase</keyword>
<dbReference type="Pfam" id="PF01266">
    <property type="entry name" value="DAO"/>
    <property type="match status" value="1"/>
</dbReference>